<reference evidence="2 3" key="1">
    <citation type="submission" date="2024-01" db="EMBL/GenBank/DDBJ databases">
        <title>Genome assemblies of Stephania.</title>
        <authorList>
            <person name="Yang L."/>
        </authorList>
    </citation>
    <scope>NUCLEOTIDE SEQUENCE [LARGE SCALE GENOMIC DNA]</scope>
    <source>
        <strain evidence="2">YNDBR</strain>
        <tissue evidence="2">Leaf</tissue>
    </source>
</reference>
<evidence type="ECO:0000256" key="1">
    <source>
        <dbReference type="SAM" id="MobiDB-lite"/>
    </source>
</evidence>
<sequence length="208" mass="23258">MVFSTKYWHEGMVTISIQKVHNDRGRALKIMNLIGRGRQMVLIQESTGDCPWGSMIETLEKMVVKAGAGTTLSNDRNRAGSTVSGKGIEPLHTDSLRIDRGQIFLRILTSYEFQKNWGNRALLFCRNEAERDRIVLLAMTIGGDLIDKAYTRLQQSGRNLGKIAVIAKDMVIGGEIAIKREGKSDSEESNESERVLESDHPDHNEIGE</sequence>
<organism evidence="2 3">
    <name type="scientific">Stephania yunnanensis</name>
    <dbReference type="NCBI Taxonomy" id="152371"/>
    <lineage>
        <taxon>Eukaryota</taxon>
        <taxon>Viridiplantae</taxon>
        <taxon>Streptophyta</taxon>
        <taxon>Embryophyta</taxon>
        <taxon>Tracheophyta</taxon>
        <taxon>Spermatophyta</taxon>
        <taxon>Magnoliopsida</taxon>
        <taxon>Ranunculales</taxon>
        <taxon>Menispermaceae</taxon>
        <taxon>Menispermoideae</taxon>
        <taxon>Cissampelideae</taxon>
        <taxon>Stephania</taxon>
    </lineage>
</organism>
<accession>A0AAP0EGF9</accession>
<comment type="caution">
    <text evidence="2">The sequence shown here is derived from an EMBL/GenBank/DDBJ whole genome shotgun (WGS) entry which is preliminary data.</text>
</comment>
<dbReference type="Proteomes" id="UP001420932">
    <property type="component" value="Unassembled WGS sequence"/>
</dbReference>
<dbReference type="EMBL" id="JBBNAF010000012">
    <property type="protein sequence ID" value="KAK9093011.1"/>
    <property type="molecule type" value="Genomic_DNA"/>
</dbReference>
<name>A0AAP0EGF9_9MAGN</name>
<evidence type="ECO:0000313" key="2">
    <source>
        <dbReference type="EMBL" id="KAK9093011.1"/>
    </source>
</evidence>
<feature type="region of interest" description="Disordered" evidence="1">
    <location>
        <begin position="179"/>
        <end position="208"/>
    </location>
</feature>
<evidence type="ECO:0000313" key="3">
    <source>
        <dbReference type="Proteomes" id="UP001420932"/>
    </source>
</evidence>
<keyword evidence="3" id="KW-1185">Reference proteome</keyword>
<protein>
    <submittedName>
        <fullName evidence="2">Uncharacterized protein</fullName>
    </submittedName>
</protein>
<gene>
    <name evidence="2" type="ORF">Syun_027922</name>
</gene>
<proteinExistence type="predicted"/>
<dbReference type="AlphaFoldDB" id="A0AAP0EGF9"/>